<evidence type="ECO:0000256" key="7">
    <source>
        <dbReference type="SAM" id="MobiDB-lite"/>
    </source>
</evidence>
<dbReference type="PROSITE" id="PS50071">
    <property type="entry name" value="HOMEOBOX_2"/>
    <property type="match status" value="1"/>
</dbReference>
<dbReference type="GO" id="GO:0000981">
    <property type="term" value="F:DNA-binding transcription factor activity, RNA polymerase II-specific"/>
    <property type="evidence" value="ECO:0007669"/>
    <property type="project" value="InterPro"/>
</dbReference>
<dbReference type="Proteomes" id="UP000230750">
    <property type="component" value="Unassembled WGS sequence"/>
</dbReference>
<evidence type="ECO:0000256" key="2">
    <source>
        <dbReference type="ARBA" id="ARBA00008446"/>
    </source>
</evidence>
<dbReference type="GO" id="GO:0007517">
    <property type="term" value="P:muscle organ development"/>
    <property type="evidence" value="ECO:0007669"/>
    <property type="project" value="TreeGrafter"/>
</dbReference>
<dbReference type="STRING" id="307972.A0A2G8L6X2"/>
<dbReference type="Gene3D" id="1.10.10.60">
    <property type="entry name" value="Homeodomain-like"/>
    <property type="match status" value="1"/>
</dbReference>
<evidence type="ECO:0000256" key="6">
    <source>
        <dbReference type="PROSITE-ProRule" id="PRU00108"/>
    </source>
</evidence>
<dbReference type="GO" id="GO:0000978">
    <property type="term" value="F:RNA polymerase II cis-regulatory region sequence-specific DNA binding"/>
    <property type="evidence" value="ECO:0007669"/>
    <property type="project" value="TreeGrafter"/>
</dbReference>
<dbReference type="PANTHER" id="PTHR11211">
    <property type="entry name" value="IROQUOIS-CLASS HOMEODOMAIN PROTEIN IRX"/>
    <property type="match status" value="1"/>
</dbReference>
<organism evidence="9 10">
    <name type="scientific">Stichopus japonicus</name>
    <name type="common">Sea cucumber</name>
    <dbReference type="NCBI Taxonomy" id="307972"/>
    <lineage>
        <taxon>Eukaryota</taxon>
        <taxon>Metazoa</taxon>
        <taxon>Echinodermata</taxon>
        <taxon>Eleutherozoa</taxon>
        <taxon>Echinozoa</taxon>
        <taxon>Holothuroidea</taxon>
        <taxon>Aspidochirotacea</taxon>
        <taxon>Aspidochirotida</taxon>
        <taxon>Stichopodidae</taxon>
        <taxon>Apostichopus</taxon>
    </lineage>
</organism>
<dbReference type="InterPro" id="IPR001356">
    <property type="entry name" value="HD"/>
</dbReference>
<evidence type="ECO:0000313" key="9">
    <source>
        <dbReference type="EMBL" id="PIK56006.1"/>
    </source>
</evidence>
<dbReference type="OrthoDB" id="21495at2759"/>
<dbReference type="PANTHER" id="PTHR11211:SF3">
    <property type="entry name" value="HOMEOBOX PROTEIN MOHAWK"/>
    <property type="match status" value="1"/>
</dbReference>
<evidence type="ECO:0000256" key="4">
    <source>
        <dbReference type="ARBA" id="ARBA00023155"/>
    </source>
</evidence>
<dbReference type="GO" id="GO:0048468">
    <property type="term" value="P:cell development"/>
    <property type="evidence" value="ECO:0007669"/>
    <property type="project" value="TreeGrafter"/>
</dbReference>
<feature type="compositionally biased region" description="Polar residues" evidence="7">
    <location>
        <begin position="181"/>
        <end position="195"/>
    </location>
</feature>
<dbReference type="CDD" id="cd00086">
    <property type="entry name" value="homeodomain"/>
    <property type="match status" value="1"/>
</dbReference>
<protein>
    <submittedName>
        <fullName evidence="9">Putative homeobox protein Mohawk</fullName>
    </submittedName>
</protein>
<keyword evidence="4 6" id="KW-0371">Homeobox</keyword>
<dbReference type="InterPro" id="IPR017970">
    <property type="entry name" value="Homeobox_CS"/>
</dbReference>
<dbReference type="GO" id="GO:0005634">
    <property type="term" value="C:nucleus"/>
    <property type="evidence" value="ECO:0007669"/>
    <property type="project" value="UniProtKB-SubCell"/>
</dbReference>
<evidence type="ECO:0000256" key="5">
    <source>
        <dbReference type="ARBA" id="ARBA00023242"/>
    </source>
</evidence>
<comment type="caution">
    <text evidence="9">The sequence shown here is derived from an EMBL/GenBank/DDBJ whole genome shotgun (WGS) entry which is preliminary data.</text>
</comment>
<feature type="DNA-binding region" description="Homeobox" evidence="6">
    <location>
        <begin position="3"/>
        <end position="62"/>
    </location>
</feature>
<reference evidence="9 10" key="1">
    <citation type="journal article" date="2017" name="PLoS Biol.">
        <title>The sea cucumber genome provides insights into morphological evolution and visceral regeneration.</title>
        <authorList>
            <person name="Zhang X."/>
            <person name="Sun L."/>
            <person name="Yuan J."/>
            <person name="Sun Y."/>
            <person name="Gao Y."/>
            <person name="Zhang L."/>
            <person name="Li S."/>
            <person name="Dai H."/>
            <person name="Hamel J.F."/>
            <person name="Liu C."/>
            <person name="Yu Y."/>
            <person name="Liu S."/>
            <person name="Lin W."/>
            <person name="Guo K."/>
            <person name="Jin S."/>
            <person name="Xu P."/>
            <person name="Storey K.B."/>
            <person name="Huan P."/>
            <person name="Zhang T."/>
            <person name="Zhou Y."/>
            <person name="Zhang J."/>
            <person name="Lin C."/>
            <person name="Li X."/>
            <person name="Xing L."/>
            <person name="Huo D."/>
            <person name="Sun M."/>
            <person name="Wang L."/>
            <person name="Mercier A."/>
            <person name="Li F."/>
            <person name="Yang H."/>
            <person name="Xiang J."/>
        </authorList>
    </citation>
    <scope>NUCLEOTIDE SEQUENCE [LARGE SCALE GENOMIC DNA]</scope>
    <source>
        <strain evidence="9">Shaxun</strain>
        <tissue evidence="9">Muscle</tissue>
    </source>
</reference>
<evidence type="ECO:0000259" key="8">
    <source>
        <dbReference type="PROSITE" id="PS50071"/>
    </source>
</evidence>
<keyword evidence="3 6" id="KW-0238">DNA-binding</keyword>
<evidence type="ECO:0000313" key="10">
    <source>
        <dbReference type="Proteomes" id="UP000230750"/>
    </source>
</evidence>
<dbReference type="Pfam" id="PF05920">
    <property type="entry name" value="Homeobox_KN"/>
    <property type="match status" value="1"/>
</dbReference>
<dbReference type="EMBL" id="MRZV01000192">
    <property type="protein sequence ID" value="PIK56006.1"/>
    <property type="molecule type" value="Genomic_DNA"/>
</dbReference>
<accession>A0A2G8L6X2</accession>
<dbReference type="InterPro" id="IPR008422">
    <property type="entry name" value="KN_HD"/>
</dbReference>
<dbReference type="InterPro" id="IPR009057">
    <property type="entry name" value="Homeodomain-like_sf"/>
</dbReference>
<dbReference type="PROSITE" id="PS00027">
    <property type="entry name" value="HOMEOBOX_1"/>
    <property type="match status" value="1"/>
</dbReference>
<keyword evidence="5 6" id="KW-0539">Nucleus</keyword>
<dbReference type="SUPFAM" id="SSF46689">
    <property type="entry name" value="Homeodomain-like"/>
    <property type="match status" value="1"/>
</dbReference>
<dbReference type="SMART" id="SM00389">
    <property type="entry name" value="HOX"/>
    <property type="match status" value="1"/>
</dbReference>
<feature type="domain" description="Homeobox" evidence="8">
    <location>
        <begin position="1"/>
        <end position="61"/>
    </location>
</feature>
<keyword evidence="10" id="KW-1185">Reference proteome</keyword>
<proteinExistence type="inferred from homology"/>
<feature type="region of interest" description="Disordered" evidence="7">
    <location>
        <begin position="169"/>
        <end position="226"/>
    </location>
</feature>
<dbReference type="AlphaFoldDB" id="A0A2G8L6X2"/>
<gene>
    <name evidence="9" type="ORF">BSL78_07099</name>
</gene>
<evidence type="ECO:0000256" key="1">
    <source>
        <dbReference type="ARBA" id="ARBA00004123"/>
    </source>
</evidence>
<sequence>MKVKKHPDKDMTKPLKTWLYEHRDHPYPSKTEKVLLALGSQMTLTQVSNWFANARRRLKTTVRQSGLTWSRRIQLYNRLSSDIEDRLSVCSEEEERIEHPLPDTRQIKESGLHSNFEAVACRLPPSPVKEGFMEGCRFPVHKYKHTILQRYLNDAIQHAHANRQTLFSGHVTNREQDRSTLGRSKVNSFSGSTSSHDLERMSPVPSEADTVKLDGEVSSESESLDRPDTHWLEIDAALALTNFARARNGQALCL</sequence>
<comment type="similarity">
    <text evidence="2">Belongs to the TALE/IRO homeobox family.</text>
</comment>
<comment type="subcellular location">
    <subcellularLocation>
        <location evidence="1 6">Nucleus</location>
    </subcellularLocation>
</comment>
<evidence type="ECO:0000256" key="3">
    <source>
        <dbReference type="ARBA" id="ARBA00023125"/>
    </source>
</evidence>
<name>A0A2G8L6X2_STIJA</name>